<keyword evidence="1" id="KW-0805">Transcription regulation</keyword>
<gene>
    <name evidence="5" type="ORF">GCM10009663_67670</name>
</gene>
<accession>A0ABN1U4I1</accession>
<dbReference type="PANTHER" id="PTHR43214">
    <property type="entry name" value="TWO-COMPONENT RESPONSE REGULATOR"/>
    <property type="match status" value="1"/>
</dbReference>
<dbReference type="CDD" id="cd06170">
    <property type="entry name" value="LuxR_C_like"/>
    <property type="match status" value="1"/>
</dbReference>
<evidence type="ECO:0000256" key="1">
    <source>
        <dbReference type="ARBA" id="ARBA00023015"/>
    </source>
</evidence>
<dbReference type="Pfam" id="PF00196">
    <property type="entry name" value="GerE"/>
    <property type="match status" value="1"/>
</dbReference>
<dbReference type="Proteomes" id="UP001499987">
    <property type="component" value="Unassembled WGS sequence"/>
</dbReference>
<feature type="domain" description="HTH luxR-type" evidence="4">
    <location>
        <begin position="138"/>
        <end position="203"/>
    </location>
</feature>
<proteinExistence type="predicted"/>
<evidence type="ECO:0000313" key="6">
    <source>
        <dbReference type="Proteomes" id="UP001499987"/>
    </source>
</evidence>
<dbReference type="PANTHER" id="PTHR43214:SF24">
    <property type="entry name" value="TRANSCRIPTIONAL REGULATORY PROTEIN NARL-RELATED"/>
    <property type="match status" value="1"/>
</dbReference>
<evidence type="ECO:0000313" key="5">
    <source>
        <dbReference type="EMBL" id="GAA1118130.1"/>
    </source>
</evidence>
<keyword evidence="2" id="KW-0238">DNA-binding</keyword>
<keyword evidence="6" id="KW-1185">Reference proteome</keyword>
<dbReference type="SUPFAM" id="SSF46894">
    <property type="entry name" value="C-terminal effector domain of the bipartite response regulators"/>
    <property type="match status" value="1"/>
</dbReference>
<evidence type="ECO:0000256" key="2">
    <source>
        <dbReference type="ARBA" id="ARBA00023125"/>
    </source>
</evidence>
<dbReference type="InterPro" id="IPR016032">
    <property type="entry name" value="Sig_transdc_resp-reg_C-effctor"/>
</dbReference>
<dbReference type="Gene3D" id="3.40.50.2300">
    <property type="match status" value="1"/>
</dbReference>
<dbReference type="PROSITE" id="PS50043">
    <property type="entry name" value="HTH_LUXR_2"/>
    <property type="match status" value="1"/>
</dbReference>
<keyword evidence="3" id="KW-0804">Transcription</keyword>
<dbReference type="SMART" id="SM00421">
    <property type="entry name" value="HTH_LUXR"/>
    <property type="match status" value="1"/>
</dbReference>
<evidence type="ECO:0000256" key="3">
    <source>
        <dbReference type="ARBA" id="ARBA00023163"/>
    </source>
</evidence>
<comment type="caution">
    <text evidence="5">The sequence shown here is derived from an EMBL/GenBank/DDBJ whole genome shotgun (WGS) entry which is preliminary data.</text>
</comment>
<organism evidence="5 6">
    <name type="scientific">Kitasatospora arboriphila</name>
    <dbReference type="NCBI Taxonomy" id="258052"/>
    <lineage>
        <taxon>Bacteria</taxon>
        <taxon>Bacillati</taxon>
        <taxon>Actinomycetota</taxon>
        <taxon>Actinomycetes</taxon>
        <taxon>Kitasatosporales</taxon>
        <taxon>Streptomycetaceae</taxon>
        <taxon>Kitasatospora</taxon>
    </lineage>
</organism>
<dbReference type="InterPro" id="IPR000792">
    <property type="entry name" value="Tscrpt_reg_LuxR_C"/>
</dbReference>
<protein>
    <submittedName>
        <fullName evidence="5">Response regulator transcription factor</fullName>
    </submittedName>
</protein>
<name>A0ABN1U4I1_9ACTN</name>
<reference evidence="5 6" key="1">
    <citation type="journal article" date="2019" name="Int. J. Syst. Evol. Microbiol.">
        <title>The Global Catalogue of Microorganisms (GCM) 10K type strain sequencing project: providing services to taxonomists for standard genome sequencing and annotation.</title>
        <authorList>
            <consortium name="The Broad Institute Genomics Platform"/>
            <consortium name="The Broad Institute Genome Sequencing Center for Infectious Disease"/>
            <person name="Wu L."/>
            <person name="Ma J."/>
        </authorList>
    </citation>
    <scope>NUCLEOTIDE SEQUENCE [LARGE SCALE GENOMIC DNA]</scope>
    <source>
        <strain evidence="5 6">JCM 13002</strain>
    </source>
</reference>
<dbReference type="PRINTS" id="PR00038">
    <property type="entry name" value="HTHLUXR"/>
</dbReference>
<evidence type="ECO:0000259" key="4">
    <source>
        <dbReference type="PROSITE" id="PS50043"/>
    </source>
</evidence>
<dbReference type="InterPro" id="IPR039420">
    <property type="entry name" value="WalR-like"/>
</dbReference>
<dbReference type="EMBL" id="BAAALD010000107">
    <property type="protein sequence ID" value="GAA1118130.1"/>
    <property type="molecule type" value="Genomic_DNA"/>
</dbReference>
<sequence>MLVAEDAFVRNGIRSILGNEPSVRIAGEAANVGQACRLGTQLDPALFVVDMPAVKDRDTLLGQVRRLAASGHGGAASVLVLGSDLRRMDLDVLRLGGCAIIRRQVAAGELAPAVRLLASGYLPVEQTLVQQLAHTAPRLGAVPTLTEREQEVLHLLARGMSNAEIATELGVAGSTVKSHVQEIFGKLGLRNRVQAVIYAYESRAAAPVAARRMGA</sequence>